<reference evidence="1 2" key="1">
    <citation type="journal article" date="2018" name="Sci. Rep.">
        <title>Genomic signatures of local adaptation to the degree of environmental predictability in rotifers.</title>
        <authorList>
            <person name="Franch-Gras L."/>
            <person name="Hahn C."/>
            <person name="Garcia-Roger E.M."/>
            <person name="Carmona M.J."/>
            <person name="Serra M."/>
            <person name="Gomez A."/>
        </authorList>
    </citation>
    <scope>NUCLEOTIDE SEQUENCE [LARGE SCALE GENOMIC DNA]</scope>
    <source>
        <strain evidence="1">HYR1</strain>
    </source>
</reference>
<dbReference type="Proteomes" id="UP000276133">
    <property type="component" value="Unassembled WGS sequence"/>
</dbReference>
<sequence>MSSFETLWNRKINDLANVNKNQKFKNETKFEILLKVGHGLRRFDFRINFGQINTFEFTFYMFSPLTTLILI</sequence>
<evidence type="ECO:0000313" key="2">
    <source>
        <dbReference type="Proteomes" id="UP000276133"/>
    </source>
</evidence>
<dbReference type="EMBL" id="REGN01000647">
    <property type="protein sequence ID" value="RNA40389.1"/>
    <property type="molecule type" value="Genomic_DNA"/>
</dbReference>
<proteinExistence type="predicted"/>
<keyword evidence="2" id="KW-1185">Reference proteome</keyword>
<accession>A0A3M7SXI9</accession>
<organism evidence="1 2">
    <name type="scientific">Brachionus plicatilis</name>
    <name type="common">Marine rotifer</name>
    <name type="synonym">Brachionus muelleri</name>
    <dbReference type="NCBI Taxonomy" id="10195"/>
    <lineage>
        <taxon>Eukaryota</taxon>
        <taxon>Metazoa</taxon>
        <taxon>Spiralia</taxon>
        <taxon>Gnathifera</taxon>
        <taxon>Rotifera</taxon>
        <taxon>Eurotatoria</taxon>
        <taxon>Monogononta</taxon>
        <taxon>Pseudotrocha</taxon>
        <taxon>Ploima</taxon>
        <taxon>Brachionidae</taxon>
        <taxon>Brachionus</taxon>
    </lineage>
</organism>
<gene>
    <name evidence="1" type="ORF">BpHYR1_001287</name>
</gene>
<dbReference type="AlphaFoldDB" id="A0A3M7SXI9"/>
<name>A0A3M7SXI9_BRAPC</name>
<evidence type="ECO:0000313" key="1">
    <source>
        <dbReference type="EMBL" id="RNA40389.1"/>
    </source>
</evidence>
<comment type="caution">
    <text evidence="1">The sequence shown here is derived from an EMBL/GenBank/DDBJ whole genome shotgun (WGS) entry which is preliminary data.</text>
</comment>
<protein>
    <submittedName>
        <fullName evidence="1">Uncharacterized protein</fullName>
    </submittedName>
</protein>